<dbReference type="STRING" id="915059.NH26_20265"/>
<accession>A0A1S1YSE2</accession>
<dbReference type="PROSITE" id="PS51257">
    <property type="entry name" value="PROKAR_LIPOPROTEIN"/>
    <property type="match status" value="1"/>
</dbReference>
<sequence length="474" mass="53920">MYKQTKNFNLLLLLLFLIFTGCNKENDESLKVFKVTFETNGGTSIKAQEIVKGGVVKEPSNPERVGHEFIQWTKDDETYDFTEEVKSDFSLMAEWKELEVTHNVTYQFDNTSKDSVVTIIENEKLEEPQHPLKEGFIFKYWSVDGSPFDFKTPITAEITLVAVYEEVINQFVITFDPDNGEQLQQVIVDEDEKVTAPEDPTKEKFIFSGWYVGEELFDFDTEVTADITLKAKWESAIAYVNLNDGTLTATNTYWWGKGGNYYDTFNEKDCYDEKVIDGIVKISNLNFLDMMTKMGLAISNYDHSTVDPSGYPANQLDIQYAAYPAPVENGEQYLVMYKSPKSMGPTWNPDSLVFVQPVQLNTISFTNNAYGYLSMKQGDWMAKKFADGDWFKVTVTGWDKEGNTTGSIDVSLAEGEDILDVWKAVDLSTLGVVSKLTFDMSSSDPATRPPGDFNTPMYFCMKDISYYKQIEENK</sequence>
<evidence type="ECO:0000256" key="1">
    <source>
        <dbReference type="ARBA" id="ARBA00004196"/>
    </source>
</evidence>
<comment type="caution">
    <text evidence="3">The sequence shown here is derived from an EMBL/GenBank/DDBJ whole genome shotgun (WGS) entry which is preliminary data.</text>
</comment>
<dbReference type="Pfam" id="PF14717">
    <property type="entry name" value="DUF4465"/>
    <property type="match status" value="1"/>
</dbReference>
<dbReference type="Gene3D" id="2.60.120.1350">
    <property type="entry name" value="Protein of unknown function DUF4465"/>
    <property type="match status" value="1"/>
</dbReference>
<proteinExistence type="predicted"/>
<evidence type="ECO:0000313" key="3">
    <source>
        <dbReference type="EMBL" id="OHX63947.1"/>
    </source>
</evidence>
<evidence type="ECO:0000256" key="2">
    <source>
        <dbReference type="SAM" id="SignalP"/>
    </source>
</evidence>
<dbReference type="Proteomes" id="UP000179797">
    <property type="component" value="Unassembled WGS sequence"/>
</dbReference>
<dbReference type="InterPro" id="IPR027828">
    <property type="entry name" value="DUF4465"/>
</dbReference>
<protein>
    <recommendedName>
        <fullName evidence="5">Bacterial repeat domain-containing protein</fullName>
    </recommendedName>
</protein>
<evidence type="ECO:0008006" key="5">
    <source>
        <dbReference type="Google" id="ProtNLM"/>
    </source>
</evidence>
<dbReference type="InterPro" id="IPR013378">
    <property type="entry name" value="InlB-like_B-rpt"/>
</dbReference>
<organism evidence="3 4">
    <name type="scientific">Flammeovirga pacifica</name>
    <dbReference type="NCBI Taxonomy" id="915059"/>
    <lineage>
        <taxon>Bacteria</taxon>
        <taxon>Pseudomonadati</taxon>
        <taxon>Bacteroidota</taxon>
        <taxon>Cytophagia</taxon>
        <taxon>Cytophagales</taxon>
        <taxon>Flammeovirgaceae</taxon>
        <taxon>Flammeovirga</taxon>
    </lineage>
</organism>
<name>A0A1S1YSE2_FLAPC</name>
<comment type="subcellular location">
    <subcellularLocation>
        <location evidence="1">Cell envelope</location>
    </subcellularLocation>
</comment>
<keyword evidence="4" id="KW-1185">Reference proteome</keyword>
<dbReference type="RefSeq" id="WP_052431759.1">
    <property type="nucleotide sequence ID" value="NZ_JRYR02000002.1"/>
</dbReference>
<keyword evidence="2" id="KW-0732">Signal</keyword>
<dbReference type="AlphaFoldDB" id="A0A1S1YSE2"/>
<evidence type="ECO:0000313" key="4">
    <source>
        <dbReference type="Proteomes" id="UP000179797"/>
    </source>
</evidence>
<feature type="chain" id="PRO_5010171172" description="Bacterial repeat domain-containing protein" evidence="2">
    <location>
        <begin position="25"/>
        <end position="474"/>
    </location>
</feature>
<dbReference type="EMBL" id="JRYR02000002">
    <property type="protein sequence ID" value="OHX63947.1"/>
    <property type="molecule type" value="Genomic_DNA"/>
</dbReference>
<feature type="signal peptide" evidence="2">
    <location>
        <begin position="1"/>
        <end position="24"/>
    </location>
</feature>
<dbReference type="Gene3D" id="2.60.40.4270">
    <property type="entry name" value="Listeria-Bacteroides repeat domain"/>
    <property type="match status" value="3"/>
</dbReference>
<gene>
    <name evidence="3" type="ORF">NH26_20265</name>
</gene>
<dbReference type="GO" id="GO:0030313">
    <property type="term" value="C:cell envelope"/>
    <property type="evidence" value="ECO:0007669"/>
    <property type="project" value="UniProtKB-SubCell"/>
</dbReference>
<reference evidence="3 4" key="1">
    <citation type="journal article" date="2012" name="Int. J. Syst. Evol. Microbiol.">
        <title>Flammeovirga pacifica sp. nov., isolated from deep-sea sediment.</title>
        <authorList>
            <person name="Xu H."/>
            <person name="Fu Y."/>
            <person name="Yang N."/>
            <person name="Ding Z."/>
            <person name="Lai Q."/>
            <person name="Zeng R."/>
        </authorList>
    </citation>
    <scope>NUCLEOTIDE SEQUENCE [LARGE SCALE GENOMIC DNA]</scope>
    <source>
        <strain evidence="4">DSM 24597 / LMG 26175 / WPAGA1</strain>
    </source>
</reference>
<dbReference type="InterPro" id="IPR042229">
    <property type="entry name" value="Listeria/Bacterioides_rpt_sf"/>
</dbReference>
<dbReference type="Pfam" id="PF09479">
    <property type="entry name" value="Flg_new"/>
    <property type="match status" value="3"/>
</dbReference>
<dbReference type="OrthoDB" id="975232at2"/>